<proteinExistence type="predicted"/>
<dbReference type="GO" id="GO:0043448">
    <property type="term" value="P:alkane catabolic process"/>
    <property type="evidence" value="ECO:0007669"/>
    <property type="project" value="TreeGrafter"/>
</dbReference>
<feature type="signal peptide" evidence="2">
    <location>
        <begin position="1"/>
        <end position="23"/>
    </location>
</feature>
<dbReference type="AlphaFoldDB" id="A0A2T8F5T2"/>
<sequence length="174" mass="18144">MLIRLAVATLGLTLLVSCGGAEDAPAGDAPADGPTETDSATEPSEEPTEEPHAAAGTSVVLHDSQFGPMLFDESGQAIYLFDVETTSEPECYDACAEAWPPVLTEGEPVAGRGLKPGLLGTTKRTDGTVQVTYGGHPLYFYAHEGKHEVLCHDVFLNGGNWYVVQADGSAAPPG</sequence>
<dbReference type="PANTHER" id="PTHR39335:SF1">
    <property type="entry name" value="BLL4220 PROTEIN"/>
    <property type="match status" value="1"/>
</dbReference>
<feature type="region of interest" description="Disordered" evidence="1">
    <location>
        <begin position="23"/>
        <end position="56"/>
    </location>
</feature>
<dbReference type="EMBL" id="QDGZ01000010">
    <property type="protein sequence ID" value="PVG81062.1"/>
    <property type="molecule type" value="Genomic_DNA"/>
</dbReference>
<organism evidence="3 4">
    <name type="scientific">Nocardioides gansuensis</name>
    <dbReference type="NCBI Taxonomy" id="2138300"/>
    <lineage>
        <taxon>Bacteria</taxon>
        <taxon>Bacillati</taxon>
        <taxon>Actinomycetota</taxon>
        <taxon>Actinomycetes</taxon>
        <taxon>Propionibacteriales</taxon>
        <taxon>Nocardioidaceae</taxon>
        <taxon>Nocardioides</taxon>
    </lineage>
</organism>
<keyword evidence="2" id="KW-0732">Signal</keyword>
<reference evidence="3 4" key="1">
    <citation type="submission" date="2018-04" db="EMBL/GenBank/DDBJ databases">
        <title>Genome of Nocardioides gansuensis WSJ-1.</title>
        <authorList>
            <person name="Wu S."/>
            <person name="Wang G."/>
        </authorList>
    </citation>
    <scope>NUCLEOTIDE SEQUENCE [LARGE SCALE GENOMIC DNA]</scope>
    <source>
        <strain evidence="3 4">WSJ-1</strain>
    </source>
</reference>
<evidence type="ECO:0000256" key="1">
    <source>
        <dbReference type="SAM" id="MobiDB-lite"/>
    </source>
</evidence>
<accession>A0A2T8F5T2</accession>
<gene>
    <name evidence="3" type="ORF">DDE18_19790</name>
</gene>
<dbReference type="Proteomes" id="UP000246018">
    <property type="component" value="Unassembled WGS sequence"/>
</dbReference>
<protein>
    <recommendedName>
        <fullName evidence="5">Lipoprotein</fullName>
    </recommendedName>
</protein>
<evidence type="ECO:0008006" key="5">
    <source>
        <dbReference type="Google" id="ProtNLM"/>
    </source>
</evidence>
<feature type="compositionally biased region" description="Low complexity" evidence="1">
    <location>
        <begin position="23"/>
        <end position="42"/>
    </location>
</feature>
<evidence type="ECO:0000256" key="2">
    <source>
        <dbReference type="SAM" id="SignalP"/>
    </source>
</evidence>
<evidence type="ECO:0000313" key="3">
    <source>
        <dbReference type="EMBL" id="PVG81062.1"/>
    </source>
</evidence>
<dbReference type="Pfam" id="PF03640">
    <property type="entry name" value="Lipoprotein_15"/>
    <property type="match status" value="1"/>
</dbReference>
<dbReference type="InterPro" id="IPR005297">
    <property type="entry name" value="Lipoprotein_repeat"/>
</dbReference>
<dbReference type="OrthoDB" id="597632at2"/>
<dbReference type="PANTHER" id="PTHR39335">
    <property type="entry name" value="BLL4220 PROTEIN"/>
    <property type="match status" value="1"/>
</dbReference>
<name>A0A2T8F5T2_9ACTN</name>
<evidence type="ECO:0000313" key="4">
    <source>
        <dbReference type="Proteomes" id="UP000246018"/>
    </source>
</evidence>
<comment type="caution">
    <text evidence="3">The sequence shown here is derived from an EMBL/GenBank/DDBJ whole genome shotgun (WGS) entry which is preliminary data.</text>
</comment>
<keyword evidence="4" id="KW-1185">Reference proteome</keyword>
<feature type="chain" id="PRO_5015568551" description="Lipoprotein" evidence="2">
    <location>
        <begin position="24"/>
        <end position="174"/>
    </location>
</feature>
<dbReference type="PROSITE" id="PS51257">
    <property type="entry name" value="PROKAR_LIPOPROTEIN"/>
    <property type="match status" value="1"/>
</dbReference>
<dbReference type="RefSeq" id="WP_116573988.1">
    <property type="nucleotide sequence ID" value="NZ_QDGZ01000010.1"/>
</dbReference>